<dbReference type="PANTHER" id="PTHR24256">
    <property type="entry name" value="TRYPTASE-RELATED"/>
    <property type="match status" value="1"/>
</dbReference>
<dbReference type="GO" id="GO:0004252">
    <property type="term" value="F:serine-type endopeptidase activity"/>
    <property type="evidence" value="ECO:0007669"/>
    <property type="project" value="InterPro"/>
</dbReference>
<reference evidence="5 6" key="1">
    <citation type="submission" date="2015-01" db="EMBL/GenBank/DDBJ databases">
        <title>Evolution of Trichinella species and genotypes.</title>
        <authorList>
            <person name="Korhonen P.K."/>
            <person name="Edoardo P."/>
            <person name="Giuseppe L.R."/>
            <person name="Gasser R.B."/>
        </authorList>
    </citation>
    <scope>NUCLEOTIDE SEQUENCE [LARGE SCALE GENOMIC DNA]</scope>
    <source>
        <strain evidence="5">ISS2496</strain>
    </source>
</reference>
<dbReference type="AlphaFoldDB" id="A0A0V1A326"/>
<feature type="domain" description="Peptidase S1" evidence="4">
    <location>
        <begin position="40"/>
        <end position="236"/>
    </location>
</feature>
<keyword evidence="3" id="KW-0732">Signal</keyword>
<comment type="caution">
    <text evidence="5">The sequence shown here is derived from an EMBL/GenBank/DDBJ whole genome shotgun (WGS) entry which is preliminary data.</text>
</comment>
<evidence type="ECO:0000313" key="5">
    <source>
        <dbReference type="EMBL" id="KRY18892.1"/>
    </source>
</evidence>
<evidence type="ECO:0000259" key="4">
    <source>
        <dbReference type="PROSITE" id="PS50240"/>
    </source>
</evidence>
<feature type="domain" description="Peptidase S1" evidence="4">
    <location>
        <begin position="249"/>
        <end position="498"/>
    </location>
</feature>
<name>A0A0V1A326_9BILA</name>
<evidence type="ECO:0000256" key="3">
    <source>
        <dbReference type="SAM" id="SignalP"/>
    </source>
</evidence>
<dbReference type="STRING" id="990121.A0A0V1A326"/>
<accession>A0A0V1A326</accession>
<keyword evidence="5" id="KW-0472">Membrane</keyword>
<protein>
    <submittedName>
        <fullName evidence="5">Transmembrane protease serine 9</fullName>
    </submittedName>
</protein>
<evidence type="ECO:0000313" key="6">
    <source>
        <dbReference type="Proteomes" id="UP000054783"/>
    </source>
</evidence>
<dbReference type="InterPro" id="IPR001254">
    <property type="entry name" value="Trypsin_dom"/>
</dbReference>
<comment type="similarity">
    <text evidence="2">Belongs to the peptidase S1 family. CLIP subfamily.</text>
</comment>
<dbReference type="SUPFAM" id="SSF50494">
    <property type="entry name" value="Trypsin-like serine proteases"/>
    <property type="match status" value="4"/>
</dbReference>
<sequence>MNRLINFLLIWLLNFNANVESDIECGRSLHENASPVRRWMLNSTISLPKFNPWNVFISGKNKTCGGVLVQIYPDTTSSEIVLTSAQCFIDKEGHLLNYADYKVYLGGHSFNENKKTTTISVGIKQITVMEFDKQTMQNDLAMLVLETTVPFDYNIRAICLPHYSFDIKYADWISLAGWKTHTRKNHGFRSSGILQNIPIITLSEEECEEIIPIFHRYYHTCGIRSTEYFYKYHIECGISHYLPTQFYTTIGYPPQYTNARASPYSMPWSVIIETEDKVCGGVLIRLAKMANSSHTVLTSSYCFSQKFGKMQNYANTKVHFGVHRFSSDTDKVTVGIKQVTSTPYEVGMIKKDIALITLQSEVEFNEKIRPICLPSINYKPSSAQKYPLVGWVLSKLTRFRQIPYLLQVPIILLEPSECAMMLEIFSDDDHICGYFYDPHMFNNSVPLDLGSALISTYQKNLFIIGLFSAMIRFENATGHVLLFSRISTSVEWIVRSNDPSSPVDYLQFLPSSRPEPNIPCGKATAKRLETEARVGYPPNFKKVMAVPKSMPWNVIVQADVSTCGGVLIRLNDEFNYTDTVLTSSRCFYKNFKVDHANVKVHLGAHKLPISRDTLTVGVKQVTTTPFTKNEYQKDLAVITLEGNVEISEKIRPICLPEKDIEFTTPAVLWLVGWNTIDGDGFPSMKAPFLMQIPVYVIKPSTCKKIFDHYSTHDHICGRYVDPYLFNITQNVDYGSPLIGSDEDTLYVLGTFNGHVGFPNKTGNDRCGVEKFPQRKLYYFMPNETNVEENIGDYVHAFPHSFPWSVIIRSENRTCGGALVAMPHSYLYGEHVLTTAQCFLDQNDK</sequence>
<keyword evidence="5" id="KW-0378">Hydrolase</keyword>
<dbReference type="InterPro" id="IPR051487">
    <property type="entry name" value="Ser/Thr_Proteases_Immune/Dev"/>
</dbReference>
<keyword evidence="1" id="KW-1015">Disulfide bond</keyword>
<dbReference type="InterPro" id="IPR043504">
    <property type="entry name" value="Peptidase_S1_PA_chymotrypsin"/>
</dbReference>
<evidence type="ECO:0000256" key="1">
    <source>
        <dbReference type="ARBA" id="ARBA00023157"/>
    </source>
</evidence>
<dbReference type="Pfam" id="PF00089">
    <property type="entry name" value="Trypsin"/>
    <property type="match status" value="3"/>
</dbReference>
<keyword evidence="5" id="KW-0812">Transmembrane</keyword>
<gene>
    <name evidence="5" type="primary">TMPRSS9</name>
    <name evidence="5" type="ORF">T12_7071</name>
</gene>
<dbReference type="PROSITE" id="PS50240">
    <property type="entry name" value="TRYPSIN_DOM"/>
    <property type="match status" value="3"/>
</dbReference>
<dbReference type="GO" id="GO:0006508">
    <property type="term" value="P:proteolysis"/>
    <property type="evidence" value="ECO:0007669"/>
    <property type="project" value="UniProtKB-KW"/>
</dbReference>
<feature type="signal peptide" evidence="3">
    <location>
        <begin position="1"/>
        <end position="21"/>
    </location>
</feature>
<dbReference type="EMBL" id="JYDQ01000041">
    <property type="protein sequence ID" value="KRY18892.1"/>
    <property type="molecule type" value="Genomic_DNA"/>
</dbReference>
<organism evidence="5 6">
    <name type="scientific">Trichinella patagoniensis</name>
    <dbReference type="NCBI Taxonomy" id="990121"/>
    <lineage>
        <taxon>Eukaryota</taxon>
        <taxon>Metazoa</taxon>
        <taxon>Ecdysozoa</taxon>
        <taxon>Nematoda</taxon>
        <taxon>Enoplea</taxon>
        <taxon>Dorylaimia</taxon>
        <taxon>Trichinellida</taxon>
        <taxon>Trichinellidae</taxon>
        <taxon>Trichinella</taxon>
    </lineage>
</organism>
<keyword evidence="6" id="KW-1185">Reference proteome</keyword>
<feature type="domain" description="Peptidase S1" evidence="4">
    <location>
        <begin position="533"/>
        <end position="803"/>
    </location>
</feature>
<dbReference type="SMART" id="SM00020">
    <property type="entry name" value="Tryp_SPc"/>
    <property type="match status" value="1"/>
</dbReference>
<dbReference type="OrthoDB" id="5916587at2759"/>
<feature type="chain" id="PRO_5006874182" evidence="3">
    <location>
        <begin position="22"/>
        <end position="844"/>
    </location>
</feature>
<dbReference type="Gene3D" id="2.40.10.10">
    <property type="entry name" value="Trypsin-like serine proteases"/>
    <property type="match status" value="5"/>
</dbReference>
<evidence type="ECO:0000256" key="2">
    <source>
        <dbReference type="ARBA" id="ARBA00024195"/>
    </source>
</evidence>
<proteinExistence type="inferred from homology"/>
<dbReference type="Proteomes" id="UP000054783">
    <property type="component" value="Unassembled WGS sequence"/>
</dbReference>
<dbReference type="InterPro" id="IPR009003">
    <property type="entry name" value="Peptidase_S1_PA"/>
</dbReference>
<keyword evidence="5" id="KW-0645">Protease</keyword>